<evidence type="ECO:0000256" key="4">
    <source>
        <dbReference type="ARBA" id="ARBA00022840"/>
    </source>
</evidence>
<feature type="binding site" evidence="5">
    <location>
        <begin position="228"/>
        <end position="235"/>
    </location>
    <ligand>
        <name>ATP</name>
        <dbReference type="ChEBI" id="CHEBI:30616"/>
    </ligand>
</feature>
<dbReference type="OrthoDB" id="9787585at2"/>
<dbReference type="GO" id="GO:0016787">
    <property type="term" value="F:hydrolase activity"/>
    <property type="evidence" value="ECO:0007669"/>
    <property type="project" value="UniProtKB-UniRule"/>
</dbReference>
<accession>A0A1V4SDH0</accession>
<dbReference type="InterPro" id="IPR014016">
    <property type="entry name" value="UvrD-like_ATP-bd"/>
</dbReference>
<dbReference type="AlphaFoldDB" id="A0A1V4SDH0"/>
<keyword evidence="3 5" id="KW-0347">Helicase</keyword>
<dbReference type="Gene3D" id="3.40.50.300">
    <property type="entry name" value="P-loop containing nucleotide triphosphate hydrolases"/>
    <property type="match status" value="3"/>
</dbReference>
<name>A0A1V4SDH0_RUMHU</name>
<keyword evidence="2 5" id="KW-0378">Hydrolase</keyword>
<dbReference type="PANTHER" id="PTHR11070:SF17">
    <property type="entry name" value="DNA HELICASE IV"/>
    <property type="match status" value="1"/>
</dbReference>
<dbReference type="Proteomes" id="UP000191554">
    <property type="component" value="Unassembled WGS sequence"/>
</dbReference>
<reference evidence="7 8" key="1">
    <citation type="submission" date="2017-03" db="EMBL/GenBank/DDBJ databases">
        <title>Genome sequence of Clostridium hungatei DSM 14427.</title>
        <authorList>
            <person name="Poehlein A."/>
            <person name="Daniel R."/>
        </authorList>
    </citation>
    <scope>NUCLEOTIDE SEQUENCE [LARGE SCALE GENOMIC DNA]</scope>
    <source>
        <strain evidence="7 8">DSM 14427</strain>
    </source>
</reference>
<keyword evidence="8" id="KW-1185">Reference proteome</keyword>
<dbReference type="GO" id="GO:0003677">
    <property type="term" value="F:DNA binding"/>
    <property type="evidence" value="ECO:0007669"/>
    <property type="project" value="InterPro"/>
</dbReference>
<organism evidence="7 8">
    <name type="scientific">Ruminiclostridium hungatei</name>
    <name type="common">Clostridium hungatei</name>
    <dbReference type="NCBI Taxonomy" id="48256"/>
    <lineage>
        <taxon>Bacteria</taxon>
        <taxon>Bacillati</taxon>
        <taxon>Bacillota</taxon>
        <taxon>Clostridia</taxon>
        <taxon>Eubacteriales</taxon>
        <taxon>Oscillospiraceae</taxon>
        <taxon>Ruminiclostridium</taxon>
    </lineage>
</organism>
<keyword evidence="4 5" id="KW-0067">ATP-binding</keyword>
<feature type="domain" description="UvrD-like helicase ATP-binding" evidence="6">
    <location>
        <begin position="207"/>
        <end position="590"/>
    </location>
</feature>
<keyword evidence="1 5" id="KW-0547">Nucleotide-binding</keyword>
<gene>
    <name evidence="7" type="primary">helD_3</name>
    <name evidence="7" type="ORF">CLHUN_41850</name>
</gene>
<evidence type="ECO:0000256" key="1">
    <source>
        <dbReference type="ARBA" id="ARBA00022741"/>
    </source>
</evidence>
<evidence type="ECO:0000313" key="8">
    <source>
        <dbReference type="Proteomes" id="UP000191554"/>
    </source>
</evidence>
<proteinExistence type="predicted"/>
<dbReference type="InterPro" id="IPR027417">
    <property type="entry name" value="P-loop_NTPase"/>
</dbReference>
<dbReference type="InterPro" id="IPR000212">
    <property type="entry name" value="DNA_helicase_UvrD/REP"/>
</dbReference>
<dbReference type="PANTHER" id="PTHR11070">
    <property type="entry name" value="UVRD / RECB / PCRA DNA HELICASE FAMILY MEMBER"/>
    <property type="match status" value="1"/>
</dbReference>
<dbReference type="InterPro" id="IPR027785">
    <property type="entry name" value="UvrD-like_helicase_C"/>
</dbReference>
<dbReference type="GO" id="GO:0005829">
    <property type="term" value="C:cytosol"/>
    <property type="evidence" value="ECO:0007669"/>
    <property type="project" value="TreeGrafter"/>
</dbReference>
<dbReference type="SUPFAM" id="SSF52540">
    <property type="entry name" value="P-loop containing nucleoside triphosphate hydrolases"/>
    <property type="match status" value="1"/>
</dbReference>
<dbReference type="GO" id="GO:0043138">
    <property type="term" value="F:3'-5' DNA helicase activity"/>
    <property type="evidence" value="ECO:0007669"/>
    <property type="project" value="TreeGrafter"/>
</dbReference>
<protein>
    <submittedName>
        <fullName evidence="7">Helicase IV</fullName>
        <ecNumber evidence="7">3.6.4.12</ecNumber>
    </submittedName>
</protein>
<evidence type="ECO:0000256" key="3">
    <source>
        <dbReference type="ARBA" id="ARBA00022806"/>
    </source>
</evidence>
<dbReference type="GO" id="GO:0005524">
    <property type="term" value="F:ATP binding"/>
    <property type="evidence" value="ECO:0007669"/>
    <property type="project" value="UniProtKB-UniRule"/>
</dbReference>
<dbReference type="GO" id="GO:0000725">
    <property type="term" value="P:recombinational repair"/>
    <property type="evidence" value="ECO:0007669"/>
    <property type="project" value="TreeGrafter"/>
</dbReference>
<dbReference type="STRING" id="48256.CLHUN_41850"/>
<evidence type="ECO:0000313" key="7">
    <source>
        <dbReference type="EMBL" id="OPX41962.1"/>
    </source>
</evidence>
<evidence type="ECO:0000259" key="6">
    <source>
        <dbReference type="PROSITE" id="PS51198"/>
    </source>
</evidence>
<dbReference type="EC" id="3.6.4.12" evidence="7"/>
<comment type="caution">
    <text evidence="7">The sequence shown here is derived from an EMBL/GenBank/DDBJ whole genome shotgun (WGS) entry which is preliminary data.</text>
</comment>
<sequence length="746" mass="86733">MYSYQENFDKEKKYLDKIKDIIRRQMLKESDSLDQKKGRLIADRREMYENTTHYSQDFEKLSDAIQYLNPIEIQTYDYQATANRIKKYEKMQYSPYFARIDFIEEGFDEEQIYVGMGNLADEKTHQTYICDWRAPISSIYYRYGLGRASYKAPYGNIEGEVTLKRQYEIKNGELEYFLDSDITITDAVLKQALSENASPKMKSIVETIQKEQDAIIRDMDNDLLIVQGVAGSGKTSVALHRVAYLLYHGISQRLNSKNILLITPNELFEKYIENVLPELGEDNIQTLTMEELFSNIMENGVIAGTRNSALEEIICSPKTAERELLKSSMEFFMSKDFIIILNRFINYFEHKLIDFRDIFYNGECIANRQLVKAELLREKKAALPLEKRLAAVEKRIMLKVHELRGVRLEKLEKFIAQYPEHIYEIKPLARLLSLKETRVINREVSKFTRIDPLKLYKRLLCDEELFLKMSQGLILPENIHDILEHARANLGTPVISYYNSMALLALKLKLSGCDLFKDIMQIVIDEAQDYYPLQYDILRMVYKNARFTIIGDINQTIEKRAHLSGYWEIKQLLDKKTSTAIIMNKSFRNSYEINRFCLNFFDSSVEAEGFERHGTPPEIMGADSFIHMNQAVIEKVNSYRAEGFHSIAVICKSMADTVQLFNDIGGEIGAEMIRAECFTSTGRVIILPVYMAKGLEFDTVIVYNTSRERYSEADDRQLLYICCTRALHRLALVYTGEKSDFLPRNF</sequence>
<dbReference type="PROSITE" id="PS51198">
    <property type="entry name" value="UVRD_HELICASE_ATP_BIND"/>
    <property type="match status" value="1"/>
</dbReference>
<dbReference type="RefSeq" id="WP_080066630.1">
    <property type="nucleotide sequence ID" value="NZ_MZGX01000039.1"/>
</dbReference>
<evidence type="ECO:0000256" key="2">
    <source>
        <dbReference type="ARBA" id="ARBA00022801"/>
    </source>
</evidence>
<dbReference type="Pfam" id="PF00580">
    <property type="entry name" value="UvrD-helicase"/>
    <property type="match status" value="1"/>
</dbReference>
<dbReference type="Pfam" id="PF13538">
    <property type="entry name" value="UvrD_C_2"/>
    <property type="match status" value="1"/>
</dbReference>
<evidence type="ECO:0000256" key="5">
    <source>
        <dbReference type="PROSITE-ProRule" id="PRU00560"/>
    </source>
</evidence>
<dbReference type="EMBL" id="MZGX01000039">
    <property type="protein sequence ID" value="OPX41962.1"/>
    <property type="molecule type" value="Genomic_DNA"/>
</dbReference>